<feature type="domain" description="Guanylate kinase-like" evidence="9">
    <location>
        <begin position="5"/>
        <end position="189"/>
    </location>
</feature>
<proteinExistence type="inferred from homology"/>
<dbReference type="GO" id="GO:0005524">
    <property type="term" value="F:ATP binding"/>
    <property type="evidence" value="ECO:0007669"/>
    <property type="project" value="UniProtKB-KW"/>
</dbReference>
<keyword evidence="5" id="KW-0547">Nucleotide-binding</keyword>
<organism evidence="10 11">
    <name type="scientific">Candidatus Nomurabacteria bacterium RIFCSPLOWO2_01_FULL_36_10b</name>
    <dbReference type="NCBI Taxonomy" id="1801766"/>
    <lineage>
        <taxon>Bacteria</taxon>
        <taxon>Candidatus Nomuraibacteriota</taxon>
    </lineage>
</organism>
<evidence type="ECO:0000313" key="10">
    <source>
        <dbReference type="EMBL" id="OGI83947.1"/>
    </source>
</evidence>
<evidence type="ECO:0000256" key="3">
    <source>
        <dbReference type="ARBA" id="ARBA00016296"/>
    </source>
</evidence>
<dbReference type="EMBL" id="MFUQ01000007">
    <property type="protein sequence ID" value="OGI83947.1"/>
    <property type="molecule type" value="Genomic_DNA"/>
</dbReference>
<dbReference type="NCBIfam" id="TIGR03263">
    <property type="entry name" value="guanyl_kin"/>
    <property type="match status" value="1"/>
</dbReference>
<evidence type="ECO:0000256" key="6">
    <source>
        <dbReference type="ARBA" id="ARBA00022777"/>
    </source>
</evidence>
<name>A0A1F6WQ09_9BACT</name>
<protein>
    <recommendedName>
        <fullName evidence="3">Guanylate kinase</fullName>
        <ecNumber evidence="2">2.7.4.8</ecNumber>
    </recommendedName>
    <alternativeName>
        <fullName evidence="8">GMP kinase</fullName>
    </alternativeName>
</protein>
<gene>
    <name evidence="10" type="ORF">A2997_00010</name>
</gene>
<dbReference type="InterPro" id="IPR008145">
    <property type="entry name" value="GK/Ca_channel_bsu"/>
</dbReference>
<dbReference type="GO" id="GO:0005829">
    <property type="term" value="C:cytosol"/>
    <property type="evidence" value="ECO:0007669"/>
    <property type="project" value="TreeGrafter"/>
</dbReference>
<evidence type="ECO:0000256" key="4">
    <source>
        <dbReference type="ARBA" id="ARBA00022679"/>
    </source>
</evidence>
<dbReference type="EC" id="2.7.4.8" evidence="2"/>
<comment type="caution">
    <text evidence="10">The sequence shown here is derived from an EMBL/GenBank/DDBJ whole genome shotgun (WGS) entry which is preliminary data.</text>
</comment>
<evidence type="ECO:0000256" key="7">
    <source>
        <dbReference type="ARBA" id="ARBA00022840"/>
    </source>
</evidence>
<dbReference type="FunFam" id="3.30.63.10:FF:000002">
    <property type="entry name" value="Guanylate kinase 1"/>
    <property type="match status" value="1"/>
</dbReference>
<keyword evidence="6 10" id="KW-0418">Kinase</keyword>
<reference evidence="10 11" key="1">
    <citation type="journal article" date="2016" name="Nat. Commun.">
        <title>Thousands of microbial genomes shed light on interconnected biogeochemical processes in an aquifer system.</title>
        <authorList>
            <person name="Anantharaman K."/>
            <person name="Brown C.T."/>
            <person name="Hug L.A."/>
            <person name="Sharon I."/>
            <person name="Castelle C.J."/>
            <person name="Probst A.J."/>
            <person name="Thomas B.C."/>
            <person name="Singh A."/>
            <person name="Wilkins M.J."/>
            <person name="Karaoz U."/>
            <person name="Brodie E.L."/>
            <person name="Williams K.H."/>
            <person name="Hubbard S.S."/>
            <person name="Banfield J.F."/>
        </authorList>
    </citation>
    <scope>NUCLEOTIDE SEQUENCE [LARGE SCALE GENOMIC DNA]</scope>
</reference>
<comment type="similarity">
    <text evidence="1">Belongs to the guanylate kinase family.</text>
</comment>
<dbReference type="GO" id="GO:0004385">
    <property type="term" value="F:GMP kinase activity"/>
    <property type="evidence" value="ECO:0007669"/>
    <property type="project" value="UniProtKB-EC"/>
</dbReference>
<sequence>MNNNKKIIVITGPSGAGKGSIFEAIMKKHHKLLGFSISATTRPPRKNEENGIHYYFISNEQFQKFIDDGAFIEYIAPKDKPQRWYGTLTSEVDRVLNSGKSILLDIEVVGAKNVKKVYGRNSLIISILPPSIEELSERLRKRGTETREQIEERIMQASLDEVALHNIADAKVINDKLPEATEDTEKLVLNFLTSKK</sequence>
<dbReference type="PROSITE" id="PS50052">
    <property type="entry name" value="GUANYLATE_KINASE_2"/>
    <property type="match status" value="1"/>
</dbReference>
<dbReference type="InterPro" id="IPR017665">
    <property type="entry name" value="Guanylate_kinase"/>
</dbReference>
<keyword evidence="4" id="KW-0808">Transferase</keyword>
<dbReference type="PANTHER" id="PTHR23117">
    <property type="entry name" value="GUANYLATE KINASE-RELATED"/>
    <property type="match status" value="1"/>
</dbReference>
<evidence type="ECO:0000256" key="2">
    <source>
        <dbReference type="ARBA" id="ARBA00012961"/>
    </source>
</evidence>
<dbReference type="PANTHER" id="PTHR23117:SF13">
    <property type="entry name" value="GUANYLATE KINASE"/>
    <property type="match status" value="1"/>
</dbReference>
<evidence type="ECO:0000256" key="1">
    <source>
        <dbReference type="ARBA" id="ARBA00005790"/>
    </source>
</evidence>
<dbReference type="AlphaFoldDB" id="A0A1F6WQ09"/>
<dbReference type="Gene3D" id="3.40.50.300">
    <property type="entry name" value="P-loop containing nucleotide triphosphate hydrolases"/>
    <property type="match status" value="1"/>
</dbReference>
<dbReference type="Proteomes" id="UP000179448">
    <property type="component" value="Unassembled WGS sequence"/>
</dbReference>
<dbReference type="SUPFAM" id="SSF52540">
    <property type="entry name" value="P-loop containing nucleoside triphosphate hydrolases"/>
    <property type="match status" value="1"/>
</dbReference>
<dbReference type="STRING" id="1801766.A2997_00010"/>
<evidence type="ECO:0000259" key="9">
    <source>
        <dbReference type="PROSITE" id="PS50052"/>
    </source>
</evidence>
<dbReference type="Pfam" id="PF00625">
    <property type="entry name" value="Guanylate_kin"/>
    <property type="match status" value="1"/>
</dbReference>
<accession>A0A1F6WQ09</accession>
<dbReference type="InterPro" id="IPR008144">
    <property type="entry name" value="Guanylate_kin-like_dom"/>
</dbReference>
<evidence type="ECO:0000256" key="8">
    <source>
        <dbReference type="ARBA" id="ARBA00030128"/>
    </source>
</evidence>
<dbReference type="InterPro" id="IPR020590">
    <property type="entry name" value="Guanylate_kinase_CS"/>
</dbReference>
<dbReference type="Gene3D" id="3.30.63.10">
    <property type="entry name" value="Guanylate Kinase phosphate binding domain"/>
    <property type="match status" value="1"/>
</dbReference>
<evidence type="ECO:0000256" key="5">
    <source>
        <dbReference type="ARBA" id="ARBA00022741"/>
    </source>
</evidence>
<dbReference type="InterPro" id="IPR027417">
    <property type="entry name" value="P-loop_NTPase"/>
</dbReference>
<evidence type="ECO:0000313" key="11">
    <source>
        <dbReference type="Proteomes" id="UP000179448"/>
    </source>
</evidence>
<dbReference type="SMART" id="SM00072">
    <property type="entry name" value="GuKc"/>
    <property type="match status" value="1"/>
</dbReference>
<keyword evidence="7" id="KW-0067">ATP-binding</keyword>
<dbReference type="PROSITE" id="PS00856">
    <property type="entry name" value="GUANYLATE_KINASE_1"/>
    <property type="match status" value="1"/>
</dbReference>
<dbReference type="CDD" id="cd00071">
    <property type="entry name" value="GMPK"/>
    <property type="match status" value="1"/>
</dbReference>